<dbReference type="InParanoid" id="A0A672I8Z0"/>
<comment type="subcellular location">
    <subcellularLocation>
        <location evidence="6">Nucleus</location>
        <location evidence="6">Nucleoplasm</location>
    </subcellularLocation>
</comment>
<dbReference type="GO" id="GO:0005654">
    <property type="term" value="C:nucleoplasm"/>
    <property type="evidence" value="ECO:0007669"/>
    <property type="project" value="UniProtKB-SubCell"/>
</dbReference>
<dbReference type="InterPro" id="IPR026516">
    <property type="entry name" value="THAP1/10"/>
</dbReference>
<evidence type="ECO:0000256" key="2">
    <source>
        <dbReference type="ARBA" id="ARBA00022771"/>
    </source>
</evidence>
<evidence type="ECO:0000256" key="4">
    <source>
        <dbReference type="ARBA" id="ARBA00023125"/>
    </source>
</evidence>
<feature type="domain" description="THAP-type" evidence="7">
    <location>
        <begin position="1"/>
        <end position="92"/>
    </location>
</feature>
<dbReference type="Proteomes" id="UP000472267">
    <property type="component" value="Chromosome 6"/>
</dbReference>
<dbReference type="SMART" id="SM00980">
    <property type="entry name" value="THAP"/>
    <property type="match status" value="1"/>
</dbReference>
<keyword evidence="4 5" id="KW-0238">DNA-binding</keyword>
<reference evidence="8" key="2">
    <citation type="submission" date="2025-08" db="UniProtKB">
        <authorList>
            <consortium name="Ensembl"/>
        </authorList>
    </citation>
    <scope>IDENTIFICATION</scope>
</reference>
<keyword evidence="9" id="KW-1185">Reference proteome</keyword>
<dbReference type="GO" id="GO:0003700">
    <property type="term" value="F:DNA-binding transcription factor activity"/>
    <property type="evidence" value="ECO:0007669"/>
    <property type="project" value="UniProtKB-UniRule"/>
</dbReference>
<dbReference type="Gene3D" id="6.20.210.20">
    <property type="entry name" value="THAP domain"/>
    <property type="match status" value="1"/>
</dbReference>
<keyword evidence="2 5" id="KW-0863">Zinc-finger</keyword>
<dbReference type="Ensembl" id="ENSSFAT00005039033.1">
    <property type="protein sequence ID" value="ENSSFAP00005037634.1"/>
    <property type="gene ID" value="ENSSFAG00005018939.1"/>
</dbReference>
<dbReference type="GO" id="GO:0043565">
    <property type="term" value="F:sequence-specific DNA binding"/>
    <property type="evidence" value="ECO:0007669"/>
    <property type="project" value="UniProtKB-UniRule"/>
</dbReference>
<sequence length="201" mass="22777">MPRRCIVPTCLNVECRPRGMMVNFHHFPARNPQRLRNWMTALHLDPNTLYHVIESLLICSDHFVKEDCIAKTEHRTGSKRHFLKDTAVPSVGLPQPQTENPEALVSKIRYSYYAMLLSLLKWIVNESCLLQLFQRCRMCGGIGSVEKVTRIGSKIKVTWSCLNNHTGDWVSNPNIRGTAQSNLVAAAAILFTGATNIQLLY</sequence>
<keyword evidence="6" id="KW-0805">Transcription regulation</keyword>
<reference evidence="8" key="3">
    <citation type="submission" date="2025-09" db="UniProtKB">
        <authorList>
            <consortium name="Ensembl"/>
        </authorList>
    </citation>
    <scope>IDENTIFICATION</scope>
</reference>
<protein>
    <recommendedName>
        <fullName evidence="6">THAP domain-containing protein 1</fullName>
    </recommendedName>
</protein>
<dbReference type="PANTHER" id="PTHR46600:SF11">
    <property type="entry name" value="THAP DOMAIN-CONTAINING PROTEIN 10"/>
    <property type="match status" value="1"/>
</dbReference>
<dbReference type="PROSITE" id="PS50950">
    <property type="entry name" value="ZF_THAP"/>
    <property type="match status" value="1"/>
</dbReference>
<name>A0A672I8Z0_SALFA</name>
<keyword evidence="6" id="KW-0175">Coiled coil</keyword>
<evidence type="ECO:0000313" key="8">
    <source>
        <dbReference type="Ensembl" id="ENSSFAP00005037634.1"/>
    </source>
</evidence>
<accession>A0A672I8Z0</accession>
<keyword evidence="6" id="KW-0131">Cell cycle</keyword>
<evidence type="ECO:0000256" key="6">
    <source>
        <dbReference type="RuleBase" id="RU369073"/>
    </source>
</evidence>
<evidence type="ECO:0000259" key="7">
    <source>
        <dbReference type="PROSITE" id="PS50950"/>
    </source>
</evidence>
<dbReference type="PANTHER" id="PTHR46600">
    <property type="entry name" value="THAP DOMAIN-CONTAINING"/>
    <property type="match status" value="1"/>
</dbReference>
<dbReference type="SMART" id="SM00692">
    <property type="entry name" value="DM3"/>
    <property type="match status" value="1"/>
</dbReference>
<comment type="function">
    <text evidence="6">DNA-binding transcription regulator that regulates endothelial cell proliferation and G1/S cell-cycle progression. Specifically binds the 5'-[AT]NTNN[GT]GGCA[AGT]-3' core DNA sequence and acts by modulating expression of pRB-E2F cell-cycle target genes.</text>
</comment>
<keyword evidence="6" id="KW-0804">Transcription</keyword>
<dbReference type="GO" id="GO:0001935">
    <property type="term" value="P:endothelial cell proliferation"/>
    <property type="evidence" value="ECO:0007669"/>
    <property type="project" value="UniProtKB-UniRule"/>
</dbReference>
<evidence type="ECO:0000256" key="5">
    <source>
        <dbReference type="PROSITE-ProRule" id="PRU00309"/>
    </source>
</evidence>
<dbReference type="AlphaFoldDB" id="A0A672I8Z0"/>
<keyword evidence="6" id="KW-0539">Nucleus</keyword>
<evidence type="ECO:0000313" key="9">
    <source>
        <dbReference type="Proteomes" id="UP000472267"/>
    </source>
</evidence>
<evidence type="ECO:0000256" key="3">
    <source>
        <dbReference type="ARBA" id="ARBA00022833"/>
    </source>
</evidence>
<dbReference type="SUPFAM" id="SSF57716">
    <property type="entry name" value="Glucocorticoid receptor-like (DNA-binding domain)"/>
    <property type="match status" value="1"/>
</dbReference>
<organism evidence="8 9">
    <name type="scientific">Salarias fasciatus</name>
    <name type="common">Jewelled blenny</name>
    <name type="synonym">Blennius fasciatus</name>
    <dbReference type="NCBI Taxonomy" id="181472"/>
    <lineage>
        <taxon>Eukaryota</taxon>
        <taxon>Metazoa</taxon>
        <taxon>Chordata</taxon>
        <taxon>Craniata</taxon>
        <taxon>Vertebrata</taxon>
        <taxon>Euteleostomi</taxon>
        <taxon>Actinopterygii</taxon>
        <taxon>Neopterygii</taxon>
        <taxon>Teleostei</taxon>
        <taxon>Neoteleostei</taxon>
        <taxon>Acanthomorphata</taxon>
        <taxon>Ovalentaria</taxon>
        <taxon>Blenniimorphae</taxon>
        <taxon>Blenniiformes</taxon>
        <taxon>Blennioidei</taxon>
        <taxon>Blenniidae</taxon>
        <taxon>Salariinae</taxon>
        <taxon>Salarias</taxon>
    </lineage>
</organism>
<dbReference type="Pfam" id="PF05485">
    <property type="entry name" value="THAP"/>
    <property type="match status" value="1"/>
</dbReference>
<reference evidence="8" key="1">
    <citation type="submission" date="2019-06" db="EMBL/GenBank/DDBJ databases">
        <authorList>
            <consortium name="Wellcome Sanger Institute Data Sharing"/>
        </authorList>
    </citation>
    <scope>NUCLEOTIDE SEQUENCE [LARGE SCALE GENOMIC DNA]</scope>
</reference>
<dbReference type="OMA" id="DKDCTIV"/>
<keyword evidence="3" id="KW-0862">Zinc</keyword>
<comment type="similarity">
    <text evidence="6">Belongs to the THAP1 family.</text>
</comment>
<evidence type="ECO:0000256" key="1">
    <source>
        <dbReference type="ARBA" id="ARBA00022723"/>
    </source>
</evidence>
<dbReference type="InterPro" id="IPR038441">
    <property type="entry name" value="THAP_Znf_sf"/>
</dbReference>
<dbReference type="GO" id="GO:0008270">
    <property type="term" value="F:zinc ion binding"/>
    <property type="evidence" value="ECO:0007669"/>
    <property type="project" value="UniProtKB-KW"/>
</dbReference>
<proteinExistence type="inferred from homology"/>
<keyword evidence="1" id="KW-0479">Metal-binding</keyword>
<dbReference type="InterPro" id="IPR006612">
    <property type="entry name" value="THAP_Znf"/>
</dbReference>